<dbReference type="AlphaFoldDB" id="A0AAW7YTS7"/>
<evidence type="ECO:0000313" key="2">
    <source>
        <dbReference type="Proteomes" id="UP001170310"/>
    </source>
</evidence>
<name>A0AAW7YTS7_9STAP</name>
<organism evidence="1 2">
    <name type="scientific">Staphylococcus pasteuri_A</name>
    <dbReference type="NCBI Taxonomy" id="3062664"/>
    <lineage>
        <taxon>Bacteria</taxon>
        <taxon>Bacillati</taxon>
        <taxon>Bacillota</taxon>
        <taxon>Bacilli</taxon>
        <taxon>Bacillales</taxon>
        <taxon>Staphylococcaceae</taxon>
        <taxon>Staphylococcus</taxon>
    </lineage>
</organism>
<keyword evidence="2" id="KW-1185">Reference proteome</keyword>
<proteinExistence type="predicted"/>
<comment type="caution">
    <text evidence="1">The sequence shown here is derived from an EMBL/GenBank/DDBJ whole genome shotgun (WGS) entry which is preliminary data.</text>
</comment>
<dbReference type="Proteomes" id="UP001170310">
    <property type="component" value="Unassembled WGS sequence"/>
</dbReference>
<reference evidence="1" key="1">
    <citation type="submission" date="2023-07" db="EMBL/GenBank/DDBJ databases">
        <title>Genome content predicts the carbon catabolic preferences of heterotrophic bacteria.</title>
        <authorList>
            <person name="Gralka M."/>
        </authorList>
    </citation>
    <scope>NUCLEOTIDE SEQUENCE</scope>
    <source>
        <strain evidence="1">E2R20</strain>
    </source>
</reference>
<evidence type="ECO:0000313" key="1">
    <source>
        <dbReference type="EMBL" id="MDO6575710.1"/>
    </source>
</evidence>
<sequence length="76" mass="7851">GDQTITSGIKTFASYIIADAFVIAGGTNTQYLMADGSVSTGGTIQGGGTTNYIPRWLNSNTLGDSIIYSNVTKIGI</sequence>
<feature type="non-terminal residue" evidence="1">
    <location>
        <position position="76"/>
    </location>
</feature>
<dbReference type="EMBL" id="JAUOQO010001109">
    <property type="protein sequence ID" value="MDO6575710.1"/>
    <property type="molecule type" value="Genomic_DNA"/>
</dbReference>
<feature type="non-terminal residue" evidence="1">
    <location>
        <position position="1"/>
    </location>
</feature>
<accession>A0AAW7YTS7</accession>
<dbReference type="RefSeq" id="WP_303522900.1">
    <property type="nucleotide sequence ID" value="NZ_JAUOQO010001109.1"/>
</dbReference>
<gene>
    <name evidence="1" type="ORF">Q4528_16520</name>
</gene>
<protein>
    <submittedName>
        <fullName evidence="1">Uncharacterized protein</fullName>
    </submittedName>
</protein>